<keyword evidence="1" id="KW-0732">Signal</keyword>
<reference evidence="3" key="1">
    <citation type="submission" date="2016-10" db="EMBL/GenBank/DDBJ databases">
        <authorList>
            <person name="Varghese N."/>
            <person name="Submissions S."/>
        </authorList>
    </citation>
    <scope>NUCLEOTIDE SEQUENCE [LARGE SCALE GENOMIC DNA]</scope>
    <source>
        <strain evidence="3">CGMCC 4.6856</strain>
    </source>
</reference>
<dbReference type="STRING" id="1036181.SAMN05421756_10783"/>
<dbReference type="InterPro" id="IPR006311">
    <property type="entry name" value="TAT_signal"/>
</dbReference>
<dbReference type="PANTHER" id="PTHR43649">
    <property type="entry name" value="ARABINOSE-BINDING PROTEIN-RELATED"/>
    <property type="match status" value="1"/>
</dbReference>
<dbReference type="PROSITE" id="PS51318">
    <property type="entry name" value="TAT"/>
    <property type="match status" value="1"/>
</dbReference>
<dbReference type="Proteomes" id="UP000198504">
    <property type="component" value="Unassembled WGS sequence"/>
</dbReference>
<feature type="signal peptide" evidence="1">
    <location>
        <begin position="1"/>
        <end position="31"/>
    </location>
</feature>
<dbReference type="InterPro" id="IPR050490">
    <property type="entry name" value="Bact_solute-bd_prot1"/>
</dbReference>
<dbReference type="InterPro" id="IPR006059">
    <property type="entry name" value="SBP"/>
</dbReference>
<evidence type="ECO:0000313" key="2">
    <source>
        <dbReference type="EMBL" id="SEQ94667.1"/>
    </source>
</evidence>
<dbReference type="Pfam" id="PF01547">
    <property type="entry name" value="SBP_bac_1"/>
    <property type="match status" value="1"/>
</dbReference>
<dbReference type="PROSITE" id="PS51257">
    <property type="entry name" value="PROKAR_LIPOPROTEIN"/>
    <property type="match status" value="1"/>
</dbReference>
<name>A0A1H9K6V1_9ACTN</name>
<sequence length="442" mass="46448">MTRAMRTPLSRRSFLAAGGGLATLAATGALSACGSGRSAGGSSAGAAMTMWGITGDQPFIEPTVTEWNAAHADSAISANYFGTNDYKDKIRTGISSAQAPTLVYTWGGGTMRSYVDAGLVQDLTGPLSGKSGFLDKVLPSVLDAGKVDGKTYAVPLSASAPVLFYYNHDVLTKVGIEQPKTWDDLMSAVPKIKSAGFAPISLGGGSKWPYLMWIEYLVDRIGGPDVFKRVLDNTEGAWSDPAVLQACQQIQDLISAGGFADGYASVSADTNADLALMATGRAAMLLQGAWAFDSIDGIAKNFVSDGKLAYGAFPAVSGGKGDPMNIAGNPSQFWAVSSKANPQQTSAAIDYFSSTLWTDPYTKRLADSGNIPPVKDASALLPKGFPQGVYEMIQKAPSFQMSWDLALSPAASAAFWTQLDLLFNKSSTPQKFADAMNKTIGK</sequence>
<dbReference type="Gene3D" id="3.40.190.10">
    <property type="entry name" value="Periplasmic binding protein-like II"/>
    <property type="match status" value="2"/>
</dbReference>
<organism evidence="2 3">
    <name type="scientific">Microlunatus flavus</name>
    <dbReference type="NCBI Taxonomy" id="1036181"/>
    <lineage>
        <taxon>Bacteria</taxon>
        <taxon>Bacillati</taxon>
        <taxon>Actinomycetota</taxon>
        <taxon>Actinomycetes</taxon>
        <taxon>Propionibacteriales</taxon>
        <taxon>Propionibacteriaceae</taxon>
        <taxon>Microlunatus</taxon>
    </lineage>
</organism>
<dbReference type="RefSeq" id="WP_198410201.1">
    <property type="nucleotide sequence ID" value="NZ_FOFA01000007.1"/>
</dbReference>
<keyword evidence="3" id="KW-1185">Reference proteome</keyword>
<gene>
    <name evidence="2" type="ORF">SAMN05421756_10783</name>
</gene>
<proteinExistence type="predicted"/>
<dbReference type="AlphaFoldDB" id="A0A1H9K6V1"/>
<dbReference type="EMBL" id="FOFA01000007">
    <property type="protein sequence ID" value="SEQ94667.1"/>
    <property type="molecule type" value="Genomic_DNA"/>
</dbReference>
<feature type="chain" id="PRO_5011749483" evidence="1">
    <location>
        <begin position="32"/>
        <end position="442"/>
    </location>
</feature>
<accession>A0A1H9K6V1</accession>
<evidence type="ECO:0000256" key="1">
    <source>
        <dbReference type="SAM" id="SignalP"/>
    </source>
</evidence>
<evidence type="ECO:0000313" key="3">
    <source>
        <dbReference type="Proteomes" id="UP000198504"/>
    </source>
</evidence>
<dbReference type="PANTHER" id="PTHR43649:SF14">
    <property type="entry name" value="BLR3389 PROTEIN"/>
    <property type="match status" value="1"/>
</dbReference>
<protein>
    <submittedName>
        <fullName evidence="2">Raffinose/stachyose/melibiose transport system substrate-binding protein</fullName>
    </submittedName>
</protein>
<dbReference type="SUPFAM" id="SSF53850">
    <property type="entry name" value="Periplasmic binding protein-like II"/>
    <property type="match status" value="1"/>
</dbReference>